<proteinExistence type="predicted"/>
<evidence type="ECO:0000313" key="2">
    <source>
        <dbReference type="EMBL" id="MFA0812206.1"/>
    </source>
</evidence>
<evidence type="ECO:0008006" key="4">
    <source>
        <dbReference type="Google" id="ProtNLM"/>
    </source>
</evidence>
<organism evidence="2 3">
    <name type="scientific">Microbulbifer epialgicus</name>
    <dbReference type="NCBI Taxonomy" id="393907"/>
    <lineage>
        <taxon>Bacteria</taxon>
        <taxon>Pseudomonadati</taxon>
        <taxon>Pseudomonadota</taxon>
        <taxon>Gammaproteobacteria</taxon>
        <taxon>Cellvibrionales</taxon>
        <taxon>Microbulbiferaceae</taxon>
        <taxon>Microbulbifer</taxon>
    </lineage>
</organism>
<keyword evidence="3" id="KW-1185">Reference proteome</keyword>
<feature type="compositionally biased region" description="Polar residues" evidence="1">
    <location>
        <begin position="196"/>
        <end position="209"/>
    </location>
</feature>
<accession>A0ABV4P1G9</accession>
<comment type="caution">
    <text evidence="2">The sequence shown here is derived from an EMBL/GenBank/DDBJ whole genome shotgun (WGS) entry which is preliminary data.</text>
</comment>
<sequence>MRFKKGDEVKVVRSGKGSPYWNMTKESMVGDGKPYAVVNIDDDEPTVRLNVGWFHSHCLELVEDEPESADEVAVEETPEPTFKVGDKVRITHKVRYWEDNCWVPSMDASIGCVGTIESTRERGDFYITPFGKCYPPECLELVTDEPGEHAEELISEEVTEDSSETVKPSPAPRKTLDDCSPEEWDAASRSVRGIESTPSPESDAPSDTSRGAYVVQEGGSHYKKLAIQPMQYSMANGLDACQHTIVKYVTRHEDKAGIADLRKARHTLEILAQEKYGEAL</sequence>
<evidence type="ECO:0000256" key="1">
    <source>
        <dbReference type="SAM" id="MobiDB-lite"/>
    </source>
</evidence>
<name>A0ABV4P1G9_9GAMM</name>
<dbReference type="RefSeq" id="WP_371839842.1">
    <property type="nucleotide sequence ID" value="NZ_JBGMEK010000035.1"/>
</dbReference>
<feature type="region of interest" description="Disordered" evidence="1">
    <location>
        <begin position="154"/>
        <end position="211"/>
    </location>
</feature>
<reference evidence="2 3" key="1">
    <citation type="submission" date="2024-08" db="EMBL/GenBank/DDBJ databases">
        <authorList>
            <person name="Ishaq N."/>
        </authorList>
    </citation>
    <scope>NUCLEOTIDE SEQUENCE [LARGE SCALE GENOMIC DNA]</scope>
    <source>
        <strain evidence="2 3">DSM 18651</strain>
    </source>
</reference>
<gene>
    <name evidence="2" type="ORF">ACCI49_14930</name>
</gene>
<dbReference type="Proteomes" id="UP001569428">
    <property type="component" value="Unassembled WGS sequence"/>
</dbReference>
<feature type="compositionally biased region" description="Acidic residues" evidence="1">
    <location>
        <begin position="154"/>
        <end position="163"/>
    </location>
</feature>
<protein>
    <recommendedName>
        <fullName evidence="4">DUF3310 domain-containing protein</fullName>
    </recommendedName>
</protein>
<dbReference type="EMBL" id="JBGMEK010000035">
    <property type="protein sequence ID" value="MFA0812206.1"/>
    <property type="molecule type" value="Genomic_DNA"/>
</dbReference>
<evidence type="ECO:0000313" key="3">
    <source>
        <dbReference type="Proteomes" id="UP001569428"/>
    </source>
</evidence>